<feature type="active site" evidence="6">
    <location>
        <position position="344"/>
    </location>
</feature>
<evidence type="ECO:0000256" key="1">
    <source>
        <dbReference type="ARBA" id="ARBA00007447"/>
    </source>
</evidence>
<feature type="active site" evidence="6">
    <location>
        <position position="127"/>
    </location>
</feature>
<dbReference type="SUPFAM" id="SSF50630">
    <property type="entry name" value="Acid proteases"/>
    <property type="match status" value="1"/>
</dbReference>
<keyword evidence="10" id="KW-1185">Reference proteome</keyword>
<keyword evidence="2 7" id="KW-0645">Protease</keyword>
<gene>
    <name evidence="11" type="primary">LOC105042469</name>
</gene>
<dbReference type="FunCoup" id="A0A6I9QZL2">
    <property type="interactions" value="153"/>
</dbReference>
<proteinExistence type="inferred from homology"/>
<feature type="signal peptide" evidence="8">
    <location>
        <begin position="1"/>
        <end position="18"/>
    </location>
</feature>
<evidence type="ECO:0000256" key="5">
    <source>
        <dbReference type="ARBA" id="ARBA00023180"/>
    </source>
</evidence>
<keyword evidence="4 7" id="KW-0378">Hydrolase</keyword>
<evidence type="ECO:0000256" key="3">
    <source>
        <dbReference type="ARBA" id="ARBA00022750"/>
    </source>
</evidence>
<dbReference type="InterPro" id="IPR032799">
    <property type="entry name" value="TAXi_C"/>
</dbReference>
<dbReference type="InterPro" id="IPR032861">
    <property type="entry name" value="TAXi_N"/>
</dbReference>
<dbReference type="GO" id="GO:0004190">
    <property type="term" value="F:aspartic-type endopeptidase activity"/>
    <property type="evidence" value="ECO:0007669"/>
    <property type="project" value="UniProtKB-KW"/>
</dbReference>
<dbReference type="GeneID" id="105042469"/>
<dbReference type="RefSeq" id="XP_010918003.1">
    <property type="nucleotide sequence ID" value="XM_010919701.3"/>
</dbReference>
<dbReference type="Gene3D" id="2.40.70.10">
    <property type="entry name" value="Acid Proteases"/>
    <property type="match status" value="2"/>
</dbReference>
<feature type="chain" id="PRO_5027122118" evidence="8">
    <location>
        <begin position="19"/>
        <end position="465"/>
    </location>
</feature>
<keyword evidence="3 7" id="KW-0064">Aspartyl protease</keyword>
<dbReference type="InterPro" id="IPR021109">
    <property type="entry name" value="Peptidase_aspartic_dom_sf"/>
</dbReference>
<dbReference type="PROSITE" id="PS00141">
    <property type="entry name" value="ASP_PROTEASE"/>
    <property type="match status" value="1"/>
</dbReference>
<dbReference type="CDD" id="cd05476">
    <property type="entry name" value="pepsin_A_like_plant"/>
    <property type="match status" value="1"/>
</dbReference>
<dbReference type="Pfam" id="PF14541">
    <property type="entry name" value="TAXi_C"/>
    <property type="match status" value="1"/>
</dbReference>
<evidence type="ECO:0000256" key="4">
    <source>
        <dbReference type="ARBA" id="ARBA00022801"/>
    </source>
</evidence>
<dbReference type="GO" id="GO:0006508">
    <property type="term" value="P:proteolysis"/>
    <property type="evidence" value="ECO:0007669"/>
    <property type="project" value="UniProtKB-KW"/>
</dbReference>
<dbReference type="Pfam" id="PF14543">
    <property type="entry name" value="TAXi_N"/>
    <property type="match status" value="1"/>
</dbReference>
<dbReference type="InterPro" id="IPR033121">
    <property type="entry name" value="PEPTIDASE_A1"/>
</dbReference>
<evidence type="ECO:0000256" key="7">
    <source>
        <dbReference type="RuleBase" id="RU000454"/>
    </source>
</evidence>
<dbReference type="PANTHER" id="PTHR47967:SF69">
    <property type="entry name" value="ASPARTIC PROTEINASE NANA, CHLOROPLAST"/>
    <property type="match status" value="1"/>
</dbReference>
<dbReference type="PROSITE" id="PS51767">
    <property type="entry name" value="PEPTIDASE_A1"/>
    <property type="match status" value="1"/>
</dbReference>
<evidence type="ECO:0000256" key="8">
    <source>
        <dbReference type="SAM" id="SignalP"/>
    </source>
</evidence>
<dbReference type="AlphaFoldDB" id="A0A6I9QZL2"/>
<dbReference type="InParanoid" id="A0A6I9QZL2"/>
<dbReference type="FunFam" id="2.40.70.10:FF:000033">
    <property type="entry name" value="Aspartyl protease family protein"/>
    <property type="match status" value="1"/>
</dbReference>
<keyword evidence="8" id="KW-0732">Signal</keyword>
<dbReference type="PRINTS" id="PR00792">
    <property type="entry name" value="PEPSIN"/>
</dbReference>
<dbReference type="InterPro" id="IPR051708">
    <property type="entry name" value="Plant_Aspart_Prot_A1"/>
</dbReference>
<name>A0A6I9QZL2_ELAGV</name>
<accession>A0A6I9QZL2</accession>
<dbReference type="Proteomes" id="UP000504607">
    <property type="component" value="Chromosome 1"/>
</dbReference>
<evidence type="ECO:0000313" key="10">
    <source>
        <dbReference type="Proteomes" id="UP000504607"/>
    </source>
</evidence>
<dbReference type="InterPro" id="IPR001969">
    <property type="entry name" value="Aspartic_peptidase_AS"/>
</dbReference>
<evidence type="ECO:0000313" key="11">
    <source>
        <dbReference type="RefSeq" id="XP_010918003.1"/>
    </source>
</evidence>
<dbReference type="InterPro" id="IPR001461">
    <property type="entry name" value="Aspartic_peptidase_A1"/>
</dbReference>
<evidence type="ECO:0000256" key="2">
    <source>
        <dbReference type="ARBA" id="ARBA00022670"/>
    </source>
</evidence>
<dbReference type="PANTHER" id="PTHR47967">
    <property type="entry name" value="OS07G0603500 PROTEIN-RELATED"/>
    <property type="match status" value="1"/>
</dbReference>
<dbReference type="OrthoDB" id="2747330at2759"/>
<sequence length="465" mass="50271">MPPLLLLSLLIGFDALLAVPAIAKSHSTSLRVPLHRSPPPLAAVTRLDYVRELVKSDHLRQRMISGTIGGRRYRQPRRACENATTAVAAAAESFAMPLTSGAYTHTGQYFVRFRLGTPAQRFVLVADTGSDLTWVKCGFGPRRCRLCGGGQRLFRPEKSVSFDPIRCSSNMCKTSLPFSLTTCPSPASPCAYNYGYSDGSTARGIFATESVTVMLSNGQKAKLKGLIVGCTSSFAGSSFRSSDGVLGLGHSGISFASRATASFGGRFSYCLVDHLSPRNVSSYLTFGPNGALFPSMARQTELLMEPRLAPFYSVGVSGISVDGEVLKIPMSVWDVGRRGGAILDSGTSLTVLVEPAYEAVVSALSRRLAGVPRVDVDPFEYCYNWTAGARVRIPKLVVHLQGPARLEPPAKSYVIDVADGVKCVGFASAPWPGVSTIGNILQQEHLWEFDIKNRRLRFQRSTCTR</sequence>
<evidence type="ECO:0000259" key="9">
    <source>
        <dbReference type="PROSITE" id="PS51767"/>
    </source>
</evidence>
<comment type="similarity">
    <text evidence="1 7">Belongs to the peptidase A1 family.</text>
</comment>
<organism evidence="10 11">
    <name type="scientific">Elaeis guineensis var. tenera</name>
    <name type="common">Oil palm</name>
    <dbReference type="NCBI Taxonomy" id="51953"/>
    <lineage>
        <taxon>Eukaryota</taxon>
        <taxon>Viridiplantae</taxon>
        <taxon>Streptophyta</taxon>
        <taxon>Embryophyta</taxon>
        <taxon>Tracheophyta</taxon>
        <taxon>Spermatophyta</taxon>
        <taxon>Magnoliopsida</taxon>
        <taxon>Liliopsida</taxon>
        <taxon>Arecaceae</taxon>
        <taxon>Arecoideae</taxon>
        <taxon>Cocoseae</taxon>
        <taxon>Elaeidinae</taxon>
        <taxon>Elaeis</taxon>
    </lineage>
</organism>
<reference evidence="11" key="1">
    <citation type="submission" date="2025-08" db="UniProtKB">
        <authorList>
            <consortium name="RefSeq"/>
        </authorList>
    </citation>
    <scope>IDENTIFICATION</scope>
</reference>
<evidence type="ECO:0000256" key="6">
    <source>
        <dbReference type="PIRSR" id="PIRSR601461-1"/>
    </source>
</evidence>
<dbReference type="InterPro" id="IPR034161">
    <property type="entry name" value="Pepsin-like_plant"/>
</dbReference>
<keyword evidence="5" id="KW-0325">Glycoprotein</keyword>
<feature type="domain" description="Peptidase A1" evidence="9">
    <location>
        <begin position="109"/>
        <end position="459"/>
    </location>
</feature>
<dbReference type="KEGG" id="egu:105042469"/>
<protein>
    <submittedName>
        <fullName evidence="11">Aspartic proteinase NANA, chloroplast</fullName>
    </submittedName>
</protein>